<comment type="caution">
    <text evidence="1">The sequence shown here is derived from an EMBL/GenBank/DDBJ whole genome shotgun (WGS) entry which is preliminary data.</text>
</comment>
<protein>
    <submittedName>
        <fullName evidence="1">Uncharacterized protein</fullName>
    </submittedName>
</protein>
<dbReference type="Proteomes" id="UP001239111">
    <property type="component" value="Chromosome 2"/>
</dbReference>
<dbReference type="EMBL" id="CM056742">
    <property type="protein sequence ID" value="KAJ8677069.1"/>
    <property type="molecule type" value="Genomic_DNA"/>
</dbReference>
<evidence type="ECO:0000313" key="2">
    <source>
        <dbReference type="Proteomes" id="UP001239111"/>
    </source>
</evidence>
<name>A0ACC2P177_9HYME</name>
<sequence>MTEADDTTAGTVNTNEHNFTCMPATAASILSRETETFMNPGDESAIDTAIVINELTSNGESNERTSDGSKEMIIENTNKRITREMNHMSSTGITMIMIEKDPPTERRRKSHDAQRPANGPAMKDAYIAQRPANGSATKAAPVAHVFDKDDPPTERRRKSHDAQRPANGPAMKDAYIAQRPANGSATKAAPVAHVFDKDDPPTERRRKSHDGRRPSNGSEMMNDDKATSQCMCVKSALCGGQPCGLPRPAHGPSHISREESRNVSSIQYYSY</sequence>
<evidence type="ECO:0000313" key="1">
    <source>
        <dbReference type="EMBL" id="KAJ8677069.1"/>
    </source>
</evidence>
<gene>
    <name evidence="1" type="ORF">QAD02_012856</name>
</gene>
<proteinExistence type="predicted"/>
<accession>A0ACC2P177</accession>
<organism evidence="1 2">
    <name type="scientific">Eretmocerus hayati</name>
    <dbReference type="NCBI Taxonomy" id="131215"/>
    <lineage>
        <taxon>Eukaryota</taxon>
        <taxon>Metazoa</taxon>
        <taxon>Ecdysozoa</taxon>
        <taxon>Arthropoda</taxon>
        <taxon>Hexapoda</taxon>
        <taxon>Insecta</taxon>
        <taxon>Pterygota</taxon>
        <taxon>Neoptera</taxon>
        <taxon>Endopterygota</taxon>
        <taxon>Hymenoptera</taxon>
        <taxon>Apocrita</taxon>
        <taxon>Proctotrupomorpha</taxon>
        <taxon>Chalcidoidea</taxon>
        <taxon>Aphelinidae</taxon>
        <taxon>Aphelininae</taxon>
        <taxon>Eretmocerus</taxon>
    </lineage>
</organism>
<keyword evidence="2" id="KW-1185">Reference proteome</keyword>
<reference evidence="1" key="1">
    <citation type="submission" date="2023-04" db="EMBL/GenBank/DDBJ databases">
        <title>A chromosome-level genome assembly of the parasitoid wasp Eretmocerus hayati.</title>
        <authorList>
            <person name="Zhong Y."/>
            <person name="Liu S."/>
            <person name="Liu Y."/>
        </authorList>
    </citation>
    <scope>NUCLEOTIDE SEQUENCE</scope>
    <source>
        <strain evidence="1">ZJU_SS_LIU_2023</strain>
    </source>
</reference>